<feature type="transmembrane region" description="Helical" evidence="10">
    <location>
        <begin position="138"/>
        <end position="159"/>
    </location>
</feature>
<evidence type="ECO:0000256" key="10">
    <source>
        <dbReference type="SAM" id="Phobius"/>
    </source>
</evidence>
<keyword evidence="4" id="KW-0813">Transport</keyword>
<dbReference type="Proteomes" id="UP000767291">
    <property type="component" value="Unassembled WGS sequence"/>
</dbReference>
<dbReference type="EMBL" id="JAGGJX010000001">
    <property type="protein sequence ID" value="MBP1854815.1"/>
    <property type="molecule type" value="Genomic_DNA"/>
</dbReference>
<dbReference type="NCBIfam" id="TIGR00797">
    <property type="entry name" value="matE"/>
    <property type="match status" value="1"/>
</dbReference>
<protein>
    <recommendedName>
        <fullName evidence="3">Multidrug export protein MepA</fullName>
    </recommendedName>
</protein>
<keyword evidence="6 10" id="KW-0812">Transmembrane</keyword>
<evidence type="ECO:0000256" key="5">
    <source>
        <dbReference type="ARBA" id="ARBA00022475"/>
    </source>
</evidence>
<dbReference type="InterPro" id="IPR045070">
    <property type="entry name" value="MATE_MepA-like"/>
</dbReference>
<feature type="transmembrane region" description="Helical" evidence="10">
    <location>
        <begin position="239"/>
        <end position="260"/>
    </location>
</feature>
<dbReference type="PIRSF" id="PIRSF006603">
    <property type="entry name" value="DinF"/>
    <property type="match status" value="1"/>
</dbReference>
<evidence type="ECO:0000256" key="4">
    <source>
        <dbReference type="ARBA" id="ARBA00022448"/>
    </source>
</evidence>
<evidence type="ECO:0000313" key="12">
    <source>
        <dbReference type="Proteomes" id="UP000767291"/>
    </source>
</evidence>
<keyword evidence="9" id="KW-0046">Antibiotic resistance</keyword>
<feature type="transmembrane region" description="Helical" evidence="10">
    <location>
        <begin position="48"/>
        <end position="74"/>
    </location>
</feature>
<dbReference type="CDD" id="cd13143">
    <property type="entry name" value="MATE_MepA_like"/>
    <property type="match status" value="1"/>
</dbReference>
<dbReference type="PANTHER" id="PTHR43823">
    <property type="entry name" value="SPORULATION PROTEIN YKVU"/>
    <property type="match status" value="1"/>
</dbReference>
<keyword evidence="12" id="KW-1185">Reference proteome</keyword>
<name>A0ABS4EA47_9FIRM</name>
<keyword evidence="7 10" id="KW-1133">Transmembrane helix</keyword>
<evidence type="ECO:0000256" key="2">
    <source>
        <dbReference type="ARBA" id="ARBA00008417"/>
    </source>
</evidence>
<sequence>MEIVNPLGEDKVSKLLMKFSVPAIVGMMVNAAYNIIDRIFIGNSPDLGANGLAGITIGFPIMIILMSIGILFGVGGATLFSIKLGEGKKEEAEEVLGNAFAILIISGIVFMIIGELFLEPILILFGASKEVLPYSMTFMRIIFLGAVFQVVSMGMNSFLRADGQPTLAMITMFMGAGTNIILDAILINWLRMGMAGAAIGTITAQFISSVWIVSYFFGKRCNTKIKFKNMKLKRSILEKITSLGMPGFLMQLVNSLLNVILNKSLFVFGGDLAVSGMGIVNSLQTILLMPVTGLNQGVQPIVSFNFGAKKYHRVKEAEKLAITVATVIVVVGYVVTRVFPVQLVSLFNQDPKLVEFSSYALKTWFMSLPVIGFQILASNFFQSIGRSKTAIFLTLTRQVILLIPAILIFSNVWGITGLLHSAPFSDLGSAILTGTFFYFGIKNLGENDRLPEVETAEKIG</sequence>
<dbReference type="PANTHER" id="PTHR43823:SF3">
    <property type="entry name" value="MULTIDRUG EXPORT PROTEIN MEPA"/>
    <property type="match status" value="1"/>
</dbReference>
<keyword evidence="5" id="KW-1003">Cell membrane</keyword>
<feature type="transmembrane region" description="Helical" evidence="10">
    <location>
        <begin position="95"/>
        <end position="118"/>
    </location>
</feature>
<feature type="transmembrane region" description="Helical" evidence="10">
    <location>
        <begin position="196"/>
        <end position="218"/>
    </location>
</feature>
<feature type="transmembrane region" description="Helical" evidence="10">
    <location>
        <begin position="320"/>
        <end position="339"/>
    </location>
</feature>
<dbReference type="Pfam" id="PF01554">
    <property type="entry name" value="MatE"/>
    <property type="match status" value="2"/>
</dbReference>
<evidence type="ECO:0000256" key="3">
    <source>
        <dbReference type="ARBA" id="ARBA00022106"/>
    </source>
</evidence>
<evidence type="ECO:0000256" key="6">
    <source>
        <dbReference type="ARBA" id="ARBA00022692"/>
    </source>
</evidence>
<feature type="transmembrane region" description="Helical" evidence="10">
    <location>
        <begin position="389"/>
        <end position="410"/>
    </location>
</feature>
<dbReference type="InterPro" id="IPR051327">
    <property type="entry name" value="MATE_MepA_subfamily"/>
</dbReference>
<gene>
    <name evidence="11" type="ORF">J2Z43_001205</name>
</gene>
<feature type="transmembrane region" description="Helical" evidence="10">
    <location>
        <begin position="15"/>
        <end position="36"/>
    </location>
</feature>
<evidence type="ECO:0000256" key="7">
    <source>
        <dbReference type="ARBA" id="ARBA00022989"/>
    </source>
</evidence>
<dbReference type="InterPro" id="IPR002528">
    <property type="entry name" value="MATE_fam"/>
</dbReference>
<comment type="caution">
    <text evidence="11">The sequence shown here is derived from an EMBL/GenBank/DDBJ whole genome shotgun (WGS) entry which is preliminary data.</text>
</comment>
<feature type="transmembrane region" description="Helical" evidence="10">
    <location>
        <begin position="359"/>
        <end position="377"/>
    </location>
</feature>
<feature type="transmembrane region" description="Helical" evidence="10">
    <location>
        <begin position="166"/>
        <end position="190"/>
    </location>
</feature>
<dbReference type="InterPro" id="IPR048279">
    <property type="entry name" value="MdtK-like"/>
</dbReference>
<evidence type="ECO:0000256" key="9">
    <source>
        <dbReference type="ARBA" id="ARBA00023251"/>
    </source>
</evidence>
<proteinExistence type="inferred from homology"/>
<comment type="subcellular location">
    <subcellularLocation>
        <location evidence="1">Cell membrane</location>
        <topology evidence="1">Multi-pass membrane protein</topology>
    </subcellularLocation>
</comment>
<evidence type="ECO:0000313" key="11">
    <source>
        <dbReference type="EMBL" id="MBP1854815.1"/>
    </source>
</evidence>
<comment type="similarity">
    <text evidence="2">Belongs to the multi antimicrobial extrusion (MATE) (TC 2.A.66.1) family. MepA subfamily.</text>
</comment>
<dbReference type="RefSeq" id="WP_209456262.1">
    <property type="nucleotide sequence ID" value="NZ_BAAACS010000013.1"/>
</dbReference>
<accession>A0ABS4EA47</accession>
<keyword evidence="8 10" id="KW-0472">Membrane</keyword>
<reference evidence="11 12" key="1">
    <citation type="submission" date="2021-03" db="EMBL/GenBank/DDBJ databases">
        <title>Genomic Encyclopedia of Type Strains, Phase IV (KMG-IV): sequencing the most valuable type-strain genomes for metagenomic binning, comparative biology and taxonomic classification.</title>
        <authorList>
            <person name="Goeker M."/>
        </authorList>
    </citation>
    <scope>NUCLEOTIDE SEQUENCE [LARGE SCALE GENOMIC DNA]</scope>
    <source>
        <strain evidence="11 12">DSM 1289</strain>
    </source>
</reference>
<organism evidence="11 12">
    <name type="scientific">Metaclostridioides mangenotii</name>
    <dbReference type="NCBI Taxonomy" id="1540"/>
    <lineage>
        <taxon>Bacteria</taxon>
        <taxon>Bacillati</taxon>
        <taxon>Bacillota</taxon>
        <taxon>Clostridia</taxon>
        <taxon>Peptostreptococcales</taxon>
        <taxon>Peptostreptococcaceae</taxon>
        <taxon>Metaclostridioides</taxon>
    </lineage>
</organism>
<evidence type="ECO:0000256" key="1">
    <source>
        <dbReference type="ARBA" id="ARBA00004651"/>
    </source>
</evidence>
<evidence type="ECO:0000256" key="8">
    <source>
        <dbReference type="ARBA" id="ARBA00023136"/>
    </source>
</evidence>